<protein>
    <submittedName>
        <fullName evidence="2">Uncharacterized protein</fullName>
    </submittedName>
</protein>
<dbReference type="PANTHER" id="PTHR45632">
    <property type="entry name" value="LD33804P"/>
    <property type="match status" value="1"/>
</dbReference>
<keyword evidence="3" id="KW-1185">Reference proteome</keyword>
<feature type="region of interest" description="Disordered" evidence="1">
    <location>
        <begin position="398"/>
        <end position="425"/>
    </location>
</feature>
<evidence type="ECO:0000313" key="2">
    <source>
        <dbReference type="EMBL" id="CAK9090446.1"/>
    </source>
</evidence>
<organism evidence="2 3">
    <name type="scientific">Durusdinium trenchii</name>
    <dbReference type="NCBI Taxonomy" id="1381693"/>
    <lineage>
        <taxon>Eukaryota</taxon>
        <taxon>Sar</taxon>
        <taxon>Alveolata</taxon>
        <taxon>Dinophyceae</taxon>
        <taxon>Suessiales</taxon>
        <taxon>Symbiodiniaceae</taxon>
        <taxon>Durusdinium</taxon>
    </lineage>
</organism>
<gene>
    <name evidence="2" type="ORF">CCMP2556_LOCUS43462</name>
</gene>
<evidence type="ECO:0000313" key="3">
    <source>
        <dbReference type="Proteomes" id="UP001642484"/>
    </source>
</evidence>
<name>A0ABP0QU03_9DINO</name>
<accession>A0ABP0QU03</accession>
<dbReference type="SMART" id="SM00612">
    <property type="entry name" value="Kelch"/>
    <property type="match status" value="4"/>
</dbReference>
<dbReference type="Proteomes" id="UP001642484">
    <property type="component" value="Unassembled WGS sequence"/>
</dbReference>
<dbReference type="InterPro" id="IPR006652">
    <property type="entry name" value="Kelch_1"/>
</dbReference>
<reference evidence="2 3" key="1">
    <citation type="submission" date="2024-02" db="EMBL/GenBank/DDBJ databases">
        <authorList>
            <person name="Chen Y."/>
            <person name="Shah S."/>
            <person name="Dougan E. K."/>
            <person name="Thang M."/>
            <person name="Chan C."/>
        </authorList>
    </citation>
    <scope>NUCLEOTIDE SEQUENCE [LARGE SCALE GENOMIC DNA]</scope>
</reference>
<dbReference type="Pfam" id="PF01344">
    <property type="entry name" value="Kelch_1"/>
    <property type="match status" value="2"/>
</dbReference>
<proteinExistence type="predicted"/>
<dbReference type="SUPFAM" id="SSF117281">
    <property type="entry name" value="Kelch motif"/>
    <property type="match status" value="1"/>
</dbReference>
<evidence type="ECO:0000256" key="1">
    <source>
        <dbReference type="SAM" id="MobiDB-lite"/>
    </source>
</evidence>
<dbReference type="InterPro" id="IPR015915">
    <property type="entry name" value="Kelch-typ_b-propeller"/>
</dbReference>
<dbReference type="EMBL" id="CAXAMN010024851">
    <property type="protein sequence ID" value="CAK9090446.1"/>
    <property type="molecule type" value="Genomic_DNA"/>
</dbReference>
<feature type="region of interest" description="Disordered" evidence="1">
    <location>
        <begin position="812"/>
        <end position="856"/>
    </location>
</feature>
<feature type="compositionally biased region" description="Basic and acidic residues" evidence="1">
    <location>
        <begin position="838"/>
        <end position="849"/>
    </location>
</feature>
<dbReference type="Gene3D" id="2.120.10.80">
    <property type="entry name" value="Kelch-type beta propeller"/>
    <property type="match status" value="1"/>
</dbReference>
<comment type="caution">
    <text evidence="2">The sequence shown here is derived from an EMBL/GenBank/DDBJ whole genome shotgun (WGS) entry which is preliminary data.</text>
</comment>
<sequence length="976" mass="106324">MPLVSMTAVQICHGHVKSNGDIRDGAASCDANGAPALSVLVASFLPPIDLGTWRRTARAAAATSRSVPRPALWVLGGTAPPSLASVEGWDEEAERPFESVPTVLNSEPFYRDVLNSGAIEQVASLEDLYLLGGVGGPREAFRWNGQRWIERLGLSVPGELPEEAWRQAVSWASYLYVLGGAGNANASNRPLAHCSRWAPQAASWESIPAMSCGRAALAAAAPLGRGVVATGGGPGERRCERFDETAWCWRPAPAMALGRQGHAAVAVEGHLVVLGGRAHGRPSAAVEIWLSNAKAWVPLAPLQLRRCNPAAAVLSGHIYVCGGNDGARSLSAVERLDLTELDAPLSRPVATCRWAWLPSLQVARSAAQAVGPSHGTMDGLEIQLGFATEPSTFAAQNVRKTPNRVRRSTAQTAEPPRRGDGNRAGLVSGLGPSGAVEWCGWTSSRGWMPGLPQPQPQEKEEACLVVFLSIHFALVGHDLQLVCRRLWQWLTTAAELSAEETLKKQRTLEGLQEIRRTSYVVSCRTFVHITAGNCLAHATMLFWSKDPHLIPQVGIMGLVYLHHLTIASGTWQPSIKHIRWFSSTIYLWFLVYILCTPSTLSLNDSLTTMKFIICSRYVMTVVFMDTKVSGVFQSLASLAVIYVEGSVDGRSVVQALPLGVRILLSIITISMSLEYFIQKRIEALLETADAESMLSSFRRMLRGLCDGALLLDSGLRVQGSPACLKHLLMTTTNLNGKDFRSFIPEDEQQAFQHFLDASAENHQSSPPDVAPPCLRVSLRGAMNCRTACDIFHVPMPLVGDTSHLLALREDIENTGRGPPDAPETEGPAPLLHGSSLKTPKEFDSDERSKSSSSSVSSHRKSFAGVLPLEDLVIMVAPNTWSVEQFHASLRCEVPNGPRLRSFLRHWDEVEKTLSCFATSDLTSMDTKLSLRLCGHHFTTSANISRFEVPSGKTKFRLHMTRFRSRSQAGRLQEIHE</sequence>